<evidence type="ECO:0000313" key="4">
    <source>
        <dbReference type="Proteomes" id="UP000219048"/>
    </source>
</evidence>
<evidence type="ECO:0000259" key="1">
    <source>
        <dbReference type="Pfam" id="PF00723"/>
    </source>
</evidence>
<dbReference type="GO" id="GO:0005975">
    <property type="term" value="P:carbohydrate metabolic process"/>
    <property type="evidence" value="ECO:0007669"/>
    <property type="project" value="InterPro"/>
</dbReference>
<dbReference type="OrthoDB" id="3902805at2"/>
<gene>
    <name evidence="3" type="ORF">SAMN06265377_2359</name>
</gene>
<dbReference type="SUPFAM" id="SSF48208">
    <property type="entry name" value="Six-hairpin glycosidases"/>
    <property type="match status" value="1"/>
</dbReference>
<accession>A0A285MTM0</accession>
<reference evidence="4" key="1">
    <citation type="submission" date="2017-09" db="EMBL/GenBank/DDBJ databases">
        <authorList>
            <person name="Varghese N."/>
            <person name="Submissions S."/>
        </authorList>
    </citation>
    <scope>NUCLEOTIDE SEQUENCE [LARGE SCALE GENOMIC DNA]</scope>
    <source>
        <strain evidence="4">DSM 25885</strain>
    </source>
</reference>
<dbReference type="Gene3D" id="1.50.10.10">
    <property type="match status" value="1"/>
</dbReference>
<dbReference type="Proteomes" id="UP000219048">
    <property type="component" value="Unassembled WGS sequence"/>
</dbReference>
<proteinExistence type="predicted"/>
<dbReference type="PANTHER" id="PTHR31616">
    <property type="entry name" value="TREHALASE"/>
    <property type="match status" value="1"/>
</dbReference>
<organism evidence="3 4">
    <name type="scientific">Flagellimonas pacifica</name>
    <dbReference type="NCBI Taxonomy" id="1247520"/>
    <lineage>
        <taxon>Bacteria</taxon>
        <taxon>Pseudomonadati</taxon>
        <taxon>Bacteroidota</taxon>
        <taxon>Flavobacteriia</taxon>
        <taxon>Flavobacteriales</taxon>
        <taxon>Flavobacteriaceae</taxon>
        <taxon>Flagellimonas</taxon>
    </lineage>
</organism>
<dbReference type="AlphaFoldDB" id="A0A285MTM0"/>
<feature type="domain" description="Trehalase-like N-terminal" evidence="2">
    <location>
        <begin position="8"/>
        <end position="137"/>
    </location>
</feature>
<dbReference type="RefSeq" id="WP_097045984.1">
    <property type="nucleotide sequence ID" value="NZ_OBEH01000003.1"/>
</dbReference>
<dbReference type="Pfam" id="PF00723">
    <property type="entry name" value="Glyco_hydro_15"/>
    <property type="match status" value="1"/>
</dbReference>
<name>A0A285MTM0_9FLAO</name>
<sequence length="599" mass="69763">MDNLNYGIIGNCRSAALISDTGSLEWCCLPQFDSTSVFAKLLDDKKGGSFEIHTKYNYEIHQKYHRNTAILVTRYSDGENTFEVHDFMPRYHKLTGKYNAPPEIVRYVKHISGAPRFSVLYDPKLEYAQGKTAHHIKKNFIVSLTNKQKFDTLFLYTSFNKRQVLEGEEIVLKEDGYFLVCYNEKILRPTTEKMSLELERTKIYWLDWVDRTPTYKQFNAEIMRSAITLKLLTYDKTGAVLAAATTSLPETIGEVRNWDYRFCWIRDASMVIKVMSELGHKNSARRYLQFIIDLMPDKDEKLQIMYGINREKALTEKTLDHLDGYKGSKPVRIGNAAYKQKQNDIYGILMDVIYEQLVTFENDIENGEDLWSITKGIVWIVNKHWREPDKGIWEFRGEDRHFTFSKVLCWVAIDRAIKVAKIFGKERKINEWMDIEQEIKQDIHENAWNANINAFVQSYGSSHLDASVLLMESYGFIQAKDPKFVSTVRAIEEDLNNDGLLYRYKNEDDFGLPSSSFTICTFWFINSLFKIGEEDKALTYFERLLGYSNHLGLFSEDIDFKSKRLLGNFPQAYSHLALIECAINFSRKKSEEKILESIS</sequence>
<dbReference type="PANTHER" id="PTHR31616:SF0">
    <property type="entry name" value="GLUCAN 1,4-ALPHA-GLUCOSIDASE"/>
    <property type="match status" value="1"/>
</dbReference>
<dbReference type="GO" id="GO:0004553">
    <property type="term" value="F:hydrolase activity, hydrolyzing O-glycosyl compounds"/>
    <property type="evidence" value="ECO:0007669"/>
    <property type="project" value="TreeGrafter"/>
</dbReference>
<feature type="domain" description="GH15-like" evidence="1">
    <location>
        <begin position="222"/>
        <end position="582"/>
    </location>
</feature>
<dbReference type="InterPro" id="IPR045582">
    <property type="entry name" value="Trehalase-like_N"/>
</dbReference>
<evidence type="ECO:0000259" key="2">
    <source>
        <dbReference type="Pfam" id="PF19291"/>
    </source>
</evidence>
<keyword evidence="4" id="KW-1185">Reference proteome</keyword>
<dbReference type="InterPro" id="IPR008928">
    <property type="entry name" value="6-hairpin_glycosidase_sf"/>
</dbReference>
<dbReference type="InterPro" id="IPR012341">
    <property type="entry name" value="6hp_glycosidase-like_sf"/>
</dbReference>
<evidence type="ECO:0000313" key="3">
    <source>
        <dbReference type="EMBL" id="SNZ00535.1"/>
    </source>
</evidence>
<protein>
    <submittedName>
        <fullName evidence="3">Glucoamylase (Glucan-1,4-alpha-glucosidase), GH15 family</fullName>
    </submittedName>
</protein>
<dbReference type="Pfam" id="PF19291">
    <property type="entry name" value="TREH_N"/>
    <property type="match status" value="1"/>
</dbReference>
<dbReference type="EMBL" id="OBEH01000003">
    <property type="protein sequence ID" value="SNZ00535.1"/>
    <property type="molecule type" value="Genomic_DNA"/>
</dbReference>
<dbReference type="InterPro" id="IPR011613">
    <property type="entry name" value="GH15-like"/>
</dbReference>